<keyword evidence="5" id="KW-0175">Coiled coil</keyword>
<evidence type="ECO:0000256" key="5">
    <source>
        <dbReference type="ARBA" id="ARBA00023054"/>
    </source>
</evidence>
<protein>
    <recommendedName>
        <fullName evidence="9">rRNA biogenesis protein RRP36</fullName>
    </recommendedName>
</protein>
<dbReference type="Pfam" id="PF06102">
    <property type="entry name" value="RRP36"/>
    <property type="match status" value="1"/>
</dbReference>
<dbReference type="PANTHER" id="PTHR21738:SF0">
    <property type="entry name" value="RIBOSOMAL RNA PROCESSING PROTEIN 36 HOMOLOG"/>
    <property type="match status" value="1"/>
</dbReference>
<keyword evidence="12" id="KW-1185">Reference proteome</keyword>
<evidence type="ECO:0000256" key="3">
    <source>
        <dbReference type="ARBA" id="ARBA00022517"/>
    </source>
</evidence>
<evidence type="ECO:0000256" key="1">
    <source>
        <dbReference type="ARBA" id="ARBA00004604"/>
    </source>
</evidence>
<sequence>MNSRTLLQQKMMKIATENPAQLSIGALLKARKKLQHSKASLSDSKPKQIDRTKTSPPSPLPRKGLEHSSNKHVAMFMSSRRSVTRKRIVVEIPKLERRDPQFDSLSGAVDPELHQRSDSFLRSQRQADSDGLRRAFMITKKKTRAVPVEESRRME</sequence>
<dbReference type="OrthoDB" id="448446at2759"/>
<keyword evidence="4 9" id="KW-0698">rRNA processing</keyword>
<evidence type="ECO:0000313" key="12">
    <source>
        <dbReference type="Proteomes" id="UP000886653"/>
    </source>
</evidence>
<comment type="subunit">
    <text evidence="9">Associates with 90S and pre-40S pre-ribosomal particles.</text>
</comment>
<keyword evidence="3 9" id="KW-0690">Ribosome biogenesis</keyword>
<evidence type="ECO:0000256" key="9">
    <source>
        <dbReference type="RuleBase" id="RU368027"/>
    </source>
</evidence>
<comment type="similarity">
    <text evidence="2 9">Belongs to the RRP36 family.</text>
</comment>
<name>A0A9P6TEA2_9BASI</name>
<dbReference type="GO" id="GO:0005730">
    <property type="term" value="C:nucleolus"/>
    <property type="evidence" value="ECO:0007669"/>
    <property type="project" value="UniProtKB-SubCell"/>
</dbReference>
<gene>
    <name evidence="11" type="ORF">CROQUDRAFT_351310</name>
</gene>
<dbReference type="InterPro" id="IPR009292">
    <property type="entry name" value="RRP36"/>
</dbReference>
<dbReference type="GO" id="GO:0030686">
    <property type="term" value="C:90S preribosome"/>
    <property type="evidence" value="ECO:0007669"/>
    <property type="project" value="TreeGrafter"/>
</dbReference>
<keyword evidence="7 9" id="KW-0687">Ribonucleoprotein</keyword>
<organism evidence="11 12">
    <name type="scientific">Cronartium quercuum f. sp. fusiforme G11</name>
    <dbReference type="NCBI Taxonomy" id="708437"/>
    <lineage>
        <taxon>Eukaryota</taxon>
        <taxon>Fungi</taxon>
        <taxon>Dikarya</taxon>
        <taxon>Basidiomycota</taxon>
        <taxon>Pucciniomycotina</taxon>
        <taxon>Pucciniomycetes</taxon>
        <taxon>Pucciniales</taxon>
        <taxon>Coleosporiaceae</taxon>
        <taxon>Cronartium</taxon>
    </lineage>
</organism>
<evidence type="ECO:0000256" key="4">
    <source>
        <dbReference type="ARBA" id="ARBA00022552"/>
    </source>
</evidence>
<dbReference type="AlphaFoldDB" id="A0A9P6TEA2"/>
<dbReference type="EMBL" id="MU167230">
    <property type="protein sequence ID" value="KAG0149152.1"/>
    <property type="molecule type" value="Genomic_DNA"/>
</dbReference>
<accession>A0A9P6TEA2</accession>
<evidence type="ECO:0000256" key="10">
    <source>
        <dbReference type="SAM" id="MobiDB-lite"/>
    </source>
</evidence>
<evidence type="ECO:0000256" key="2">
    <source>
        <dbReference type="ARBA" id="ARBA00009418"/>
    </source>
</evidence>
<dbReference type="Proteomes" id="UP000886653">
    <property type="component" value="Unassembled WGS sequence"/>
</dbReference>
<evidence type="ECO:0000313" key="11">
    <source>
        <dbReference type="EMBL" id="KAG0149152.1"/>
    </source>
</evidence>
<feature type="compositionally biased region" description="Basic and acidic residues" evidence="10">
    <location>
        <begin position="44"/>
        <end position="53"/>
    </location>
</feature>
<dbReference type="GO" id="GO:0000462">
    <property type="term" value="P:maturation of SSU-rRNA from tricistronic rRNA transcript (SSU-rRNA, 5.8S rRNA, LSU-rRNA)"/>
    <property type="evidence" value="ECO:0007669"/>
    <property type="project" value="TreeGrafter"/>
</dbReference>
<proteinExistence type="inferred from homology"/>
<comment type="caution">
    <text evidence="11">The sequence shown here is derived from an EMBL/GenBank/DDBJ whole genome shotgun (WGS) entry which is preliminary data.</text>
</comment>
<evidence type="ECO:0000256" key="8">
    <source>
        <dbReference type="ARBA" id="ARBA00025053"/>
    </source>
</evidence>
<keyword evidence="6 9" id="KW-0539">Nucleus</keyword>
<evidence type="ECO:0000256" key="6">
    <source>
        <dbReference type="ARBA" id="ARBA00023242"/>
    </source>
</evidence>
<feature type="region of interest" description="Disordered" evidence="10">
    <location>
        <begin position="33"/>
        <end position="80"/>
    </location>
</feature>
<dbReference type="PANTHER" id="PTHR21738">
    <property type="entry name" value="RIBOSOMAL RNA PROCESSING PROTEIN 36 HOMOLOG"/>
    <property type="match status" value="1"/>
</dbReference>
<comment type="subcellular location">
    <subcellularLocation>
        <location evidence="1 9">Nucleus</location>
        <location evidence="1 9">Nucleolus</location>
    </subcellularLocation>
</comment>
<comment type="function">
    <text evidence="8 9">Component of the 90S pre-ribosome involved in the maturation of rRNAs. Required for early cleavages of the pre-RNAs in the 40S ribosomal subunit maturation pathway.</text>
</comment>
<evidence type="ECO:0000256" key="7">
    <source>
        <dbReference type="ARBA" id="ARBA00023274"/>
    </source>
</evidence>
<reference evidence="11" key="1">
    <citation type="submission" date="2013-11" db="EMBL/GenBank/DDBJ databases">
        <title>Genome sequence of the fusiform rust pathogen reveals effectors for host alternation and coevolution with pine.</title>
        <authorList>
            <consortium name="DOE Joint Genome Institute"/>
            <person name="Smith K."/>
            <person name="Pendleton A."/>
            <person name="Kubisiak T."/>
            <person name="Anderson C."/>
            <person name="Salamov A."/>
            <person name="Aerts A."/>
            <person name="Riley R."/>
            <person name="Clum A."/>
            <person name="Lindquist E."/>
            <person name="Ence D."/>
            <person name="Campbell M."/>
            <person name="Kronenberg Z."/>
            <person name="Feau N."/>
            <person name="Dhillon B."/>
            <person name="Hamelin R."/>
            <person name="Burleigh J."/>
            <person name="Smith J."/>
            <person name="Yandell M."/>
            <person name="Nelson C."/>
            <person name="Grigoriev I."/>
            <person name="Davis J."/>
        </authorList>
    </citation>
    <scope>NUCLEOTIDE SEQUENCE</scope>
    <source>
        <strain evidence="11">G11</strain>
    </source>
</reference>